<dbReference type="InterPro" id="IPR001599">
    <property type="entry name" value="Macroglobln_a2"/>
</dbReference>
<dbReference type="InParanoid" id="A0A4W3IX09"/>
<dbReference type="Gene3D" id="2.60.40.690">
    <property type="entry name" value="Alpha-macroglobulin, receptor-binding domain"/>
    <property type="match status" value="1"/>
</dbReference>
<dbReference type="Pfam" id="PF07703">
    <property type="entry name" value="A2M_BRD"/>
    <property type="match status" value="1"/>
</dbReference>
<dbReference type="Pfam" id="PF17791">
    <property type="entry name" value="MG3"/>
    <property type="match status" value="1"/>
</dbReference>
<dbReference type="Gene3D" id="2.20.130.20">
    <property type="match status" value="1"/>
</dbReference>
<evidence type="ECO:0000256" key="1">
    <source>
        <dbReference type="ARBA" id="ARBA00004613"/>
    </source>
</evidence>
<dbReference type="Pfam" id="PF00207">
    <property type="entry name" value="A2M"/>
    <property type="match status" value="1"/>
</dbReference>
<evidence type="ECO:0000313" key="7">
    <source>
        <dbReference type="Ensembl" id="ENSCMIP00000034032.1"/>
    </source>
</evidence>
<dbReference type="STRING" id="7868.ENSCMIP00000034032"/>
<comment type="subcellular location">
    <subcellularLocation>
        <location evidence="1">Secreted</location>
    </subcellularLocation>
</comment>
<protein>
    <recommendedName>
        <fullName evidence="9">Complement C3</fullName>
    </recommendedName>
</protein>
<dbReference type="PROSITE" id="PS50189">
    <property type="entry name" value="NTR"/>
    <property type="match status" value="1"/>
</dbReference>
<dbReference type="SMART" id="SM01419">
    <property type="entry name" value="Thiol-ester_cl"/>
    <property type="match status" value="1"/>
</dbReference>
<proteinExistence type="predicted"/>
<dbReference type="PROSITE" id="PS01178">
    <property type="entry name" value="ANAPHYLATOXIN_2"/>
    <property type="match status" value="1"/>
</dbReference>
<dbReference type="GeneTree" id="ENSGT00940000154063"/>
<dbReference type="Gene3D" id="1.50.10.20">
    <property type="match status" value="1"/>
</dbReference>
<evidence type="ECO:0008006" key="9">
    <source>
        <dbReference type="Google" id="ProtNLM"/>
    </source>
</evidence>
<dbReference type="FunFam" id="2.40.50.120:FF:000013">
    <property type="entry name" value="Complement C3"/>
    <property type="match status" value="1"/>
</dbReference>
<dbReference type="Pfam" id="PF21308">
    <property type="entry name" value="C3_CUB2"/>
    <property type="match status" value="1"/>
</dbReference>
<sequence>MKGTCLYLVLWTYFTAFSQCGALYTLTTPNLLRVDIFEKIVVESHDTSSAFQVQIRVQDFPAKSEILFATEVHLSQDNNPASVEIKIPADRVPKTRFKQYVIVNARFPNFELNREVLLLYETGHLFLQTDKPIYTPLQNVLYRLLTVDRDLKPNNKKATVEILTPQGVTVQQVQINKESRMKSSGISTGTFAIPELVQFGFWKIVAKYDTDETYNYTTEFEVKEYVLPSFEVVLEPRKHFFYVDDVKLDVDIKARYTYGESIEGRAFALFGVVTDKDKVLIPSSLQSTDIIEGKASVFLESNTISEALGPLEKLVGFSIYVIVSVITRTGSDMVEAENSATKIVKSPYVILFTKTPEYYKPGIPFDFMVSVTNPDGTPARRIELSGSHGTAHSESITGLNGKARMVINTPGSSTVIKITVTTKDPELPNERQATASMVAKAYKTMFNSNNYLHINPKVTDGDNLIVYLHVPKETAAVTEKIKHISYILMNKGAIVKVGKQPKDPGQTVVTMTVPITSALIPSFRLVAYYYIAVGGKFESVADSISIDVKDTCMGSLKITGANEGDNKKIYSPRQAFKLKVTGDSGAKFGLVAVDKAIYVLNNKNRLTQSKIWSTVEESDIGCTAGSGPDAFGVFSDAGLAFTASNGFKSTTRTELGCKQIQKRKRRSLTLMKLRRSKESKYSKRLLRCCRDGMKSIPMAYSCTFRARRIKQSRECVDAFLDCCNAYQQRKKLEASSMMTLARSDDDQGYRLYEDIFARSNFRESWLWYLYDMPKETDREGYASKEIPGHLPDSITSWEVQAVSISQDKGICVSDSYEMTVMKDFFIDLRLPYSVIRNEQVEIKAILYNYHTEKIKVKVEFPYNEHICSGATPQKRFKQTVEIHPKSSEAVFYTIIPLVLGDIAIEIKASVYEAFVSDGVRKTLRVVAEGKQVERVQTIPLDPQGVRKEFPVDNRIPDNVVPNTEPQTFISVQGSVLAETIENSIDGSRLKHLIRQPTGCGEQNMASMTPGVIVTHYLDQTAQWDKVGLDRRETALTYIRKGYTQQQAFRKPGGSYAAFINRPSSTWLTAYVAKVFAMAQSLISIKAEVLCEDLKWLILRKQKPDGIFMEDAAVIHLEMQGGVHGAENDASLTAFVLIAMIEAKDLCSRSIGSYENSIQKAGTYLEGRIAKLTRAYSVAITTYALSLLGIHKDDILMKFASEDGTYWAKANQENSMYTIEATGYALLALLQLEKFEQTGKIVRWMTAKRDYGGGFKSTQATFVGLQALAAYLIQMPDSKAVNMDVTLTIKGRQNSIPWHFNTENVYVAKSEKININQNFTVAVTGQGQGMLTVTTIYNALLTEKAKECQKFDLRVTLEEVFPEKKPQGALSSVLINVCARNLEEKEVTMTIADISMLTGFSPDLDDLKAISTGVDLYISKFELNKDTSRKSSLIIYLDKVSRDEDTCFAFKAHQYFKVGFMQPAAVEVYEYYDSANSCTSFYNLKASNAMLGKICHNEICRCAAENCVSLQKPNDRSITADMRQYQACLPEVDFVYKIRFLDKEEKEGYDYYSFKVLTVIKAGSDEVVEGNDRFLVSHASCKETFVVDLQVKDYLIMGFQKDLWPMKNGMTYVVTKGTWVEWWPNNEECQARTYRSLCENLIDFSDTLRDFGCTT</sequence>
<dbReference type="InterPro" id="IPR018081">
    <property type="entry name" value="Anaphylatoxin_comp_syst"/>
</dbReference>
<dbReference type="InterPro" id="IPR008930">
    <property type="entry name" value="Terpenoid_cyclase/PrenylTrfase"/>
</dbReference>
<dbReference type="Gene3D" id="1.20.91.20">
    <property type="entry name" value="Anaphylotoxins (complement system)"/>
    <property type="match status" value="1"/>
</dbReference>
<organism evidence="7 8">
    <name type="scientific">Callorhinchus milii</name>
    <name type="common">Ghost shark</name>
    <dbReference type="NCBI Taxonomy" id="7868"/>
    <lineage>
        <taxon>Eukaryota</taxon>
        <taxon>Metazoa</taxon>
        <taxon>Chordata</taxon>
        <taxon>Craniata</taxon>
        <taxon>Vertebrata</taxon>
        <taxon>Chondrichthyes</taxon>
        <taxon>Holocephali</taxon>
        <taxon>Chimaeriformes</taxon>
        <taxon>Callorhinchidae</taxon>
        <taxon>Callorhinchus</taxon>
    </lineage>
</organism>
<evidence type="ECO:0000259" key="6">
    <source>
        <dbReference type="PROSITE" id="PS50189"/>
    </source>
</evidence>
<dbReference type="Pfam" id="PF07678">
    <property type="entry name" value="TED_complement"/>
    <property type="match status" value="1"/>
</dbReference>
<keyword evidence="3" id="KW-0882">Thioester bond</keyword>
<accession>A0A4W3IX09</accession>
<dbReference type="PROSITE" id="PS00477">
    <property type="entry name" value="ALPHA_2_MACROGLOBULIN"/>
    <property type="match status" value="1"/>
</dbReference>
<dbReference type="InterPro" id="IPR011626">
    <property type="entry name" value="Alpha-macroglobulin_TED"/>
</dbReference>
<dbReference type="InterPro" id="IPR050473">
    <property type="entry name" value="A2M/Complement_sys"/>
</dbReference>
<dbReference type="InterPro" id="IPR041555">
    <property type="entry name" value="MG3"/>
</dbReference>
<dbReference type="OMA" id="MENRCTK"/>
<reference evidence="7" key="5">
    <citation type="submission" date="2025-09" db="UniProtKB">
        <authorList>
            <consortium name="Ensembl"/>
        </authorList>
    </citation>
    <scope>IDENTIFICATION</scope>
</reference>
<dbReference type="Pfam" id="PF01835">
    <property type="entry name" value="MG2"/>
    <property type="match status" value="1"/>
</dbReference>
<dbReference type="SMART" id="SM01359">
    <property type="entry name" value="A2M_N_2"/>
    <property type="match status" value="1"/>
</dbReference>
<dbReference type="Ensembl" id="ENSCMIT00000034547.1">
    <property type="protein sequence ID" value="ENSCMIP00000034032.1"/>
    <property type="gene ID" value="ENSCMIG00000014448.1"/>
</dbReference>
<dbReference type="PANTHER" id="PTHR11412">
    <property type="entry name" value="MACROGLOBULIN / COMPLEMENT"/>
    <property type="match status" value="1"/>
</dbReference>
<evidence type="ECO:0000256" key="4">
    <source>
        <dbReference type="ARBA" id="ARBA00023157"/>
    </source>
</evidence>
<evidence type="ECO:0000256" key="2">
    <source>
        <dbReference type="ARBA" id="ARBA00022525"/>
    </source>
</evidence>
<evidence type="ECO:0000313" key="8">
    <source>
        <dbReference type="Proteomes" id="UP000314986"/>
    </source>
</evidence>
<dbReference type="Gene3D" id="2.60.40.1940">
    <property type="match status" value="1"/>
</dbReference>
<evidence type="ECO:0000256" key="3">
    <source>
        <dbReference type="ARBA" id="ARBA00022966"/>
    </source>
</evidence>
<dbReference type="Pfam" id="PF17789">
    <property type="entry name" value="MG4"/>
    <property type="match status" value="1"/>
</dbReference>
<dbReference type="Pfam" id="PF01821">
    <property type="entry name" value="ANATO"/>
    <property type="match status" value="1"/>
</dbReference>
<dbReference type="InterPro" id="IPR048848">
    <property type="entry name" value="C3_CUB2"/>
</dbReference>
<dbReference type="Pfam" id="PF07677">
    <property type="entry name" value="A2M_recep"/>
    <property type="match status" value="1"/>
</dbReference>
<dbReference type="Proteomes" id="UP000314986">
    <property type="component" value="Unassembled WGS sequence"/>
</dbReference>
<dbReference type="SMART" id="SM01360">
    <property type="entry name" value="A2M"/>
    <property type="match status" value="1"/>
</dbReference>
<dbReference type="InterPro" id="IPR040839">
    <property type="entry name" value="MG4"/>
</dbReference>
<dbReference type="InterPro" id="IPR000020">
    <property type="entry name" value="Anaphylatoxin/fibulin"/>
</dbReference>
<dbReference type="CDD" id="cd00017">
    <property type="entry name" value="ANATO"/>
    <property type="match status" value="1"/>
</dbReference>
<dbReference type="Gene3D" id="6.20.50.160">
    <property type="match status" value="1"/>
</dbReference>
<dbReference type="SUPFAM" id="SSF50242">
    <property type="entry name" value="TIMP-like"/>
    <property type="match status" value="1"/>
</dbReference>
<dbReference type="PANTHER" id="PTHR11412:SF81">
    <property type="entry name" value="COMPLEMENT C3"/>
    <property type="match status" value="1"/>
</dbReference>
<dbReference type="InterPro" id="IPR041425">
    <property type="entry name" value="C3/4/5_MG1"/>
</dbReference>
<dbReference type="Gene3D" id="2.60.40.10">
    <property type="entry name" value="Immunoglobulins"/>
    <property type="match status" value="2"/>
</dbReference>
<dbReference type="SUPFAM" id="SSF49410">
    <property type="entry name" value="Alpha-macroglobulin receptor domain"/>
    <property type="match status" value="1"/>
</dbReference>
<reference evidence="8" key="1">
    <citation type="journal article" date="2006" name="Science">
        <title>Ancient noncoding elements conserved in the human genome.</title>
        <authorList>
            <person name="Venkatesh B."/>
            <person name="Kirkness E.F."/>
            <person name="Loh Y.H."/>
            <person name="Halpern A.L."/>
            <person name="Lee A.P."/>
            <person name="Johnson J."/>
            <person name="Dandona N."/>
            <person name="Viswanathan L.D."/>
            <person name="Tay A."/>
            <person name="Venter J.C."/>
            <person name="Strausberg R.L."/>
            <person name="Brenner S."/>
        </authorList>
    </citation>
    <scope>NUCLEOTIDE SEQUENCE [LARGE SCALE GENOMIC DNA]</scope>
</reference>
<dbReference type="InterPro" id="IPR001134">
    <property type="entry name" value="Netrin_domain"/>
</dbReference>
<dbReference type="InterPro" id="IPR019742">
    <property type="entry name" value="MacrogloblnA2_CS"/>
</dbReference>
<keyword evidence="8" id="KW-1185">Reference proteome</keyword>
<keyword evidence="2" id="KW-0964">Secreted</keyword>
<dbReference type="InterPro" id="IPR009048">
    <property type="entry name" value="A-macroglobulin_rcpt-bd"/>
</dbReference>
<keyword evidence="4" id="KW-1015">Disulfide bond</keyword>
<dbReference type="GO" id="GO:0004866">
    <property type="term" value="F:endopeptidase inhibitor activity"/>
    <property type="evidence" value="ECO:0007669"/>
    <property type="project" value="InterPro"/>
</dbReference>
<dbReference type="Gene3D" id="2.40.50.120">
    <property type="match status" value="1"/>
</dbReference>
<dbReference type="SUPFAM" id="SSF47686">
    <property type="entry name" value="Anaphylotoxins (complement system)"/>
    <property type="match status" value="1"/>
</dbReference>
<dbReference type="InterPro" id="IPR036595">
    <property type="entry name" value="A-macroglobulin_rcpt-bd_sf"/>
</dbReference>
<evidence type="ECO:0000259" key="5">
    <source>
        <dbReference type="PROSITE" id="PS01178"/>
    </source>
</evidence>
<dbReference type="SMART" id="SM00643">
    <property type="entry name" value="C345C"/>
    <property type="match status" value="1"/>
</dbReference>
<dbReference type="CDD" id="cd02896">
    <property type="entry name" value="complement_C3_C4_C5"/>
    <property type="match status" value="1"/>
</dbReference>
<reference evidence="8" key="3">
    <citation type="journal article" date="2014" name="Nature">
        <title>Elephant shark genome provides unique insights into gnathostome evolution.</title>
        <authorList>
            <consortium name="International Elephant Shark Genome Sequencing Consortium"/>
            <person name="Venkatesh B."/>
            <person name="Lee A.P."/>
            <person name="Ravi V."/>
            <person name="Maurya A.K."/>
            <person name="Lian M.M."/>
            <person name="Swann J.B."/>
            <person name="Ohta Y."/>
            <person name="Flajnik M.F."/>
            <person name="Sutoh Y."/>
            <person name="Kasahara M."/>
            <person name="Hoon S."/>
            <person name="Gangu V."/>
            <person name="Roy S.W."/>
            <person name="Irimia M."/>
            <person name="Korzh V."/>
            <person name="Kondrychyn I."/>
            <person name="Lim Z.W."/>
            <person name="Tay B.H."/>
            <person name="Tohari S."/>
            <person name="Kong K.W."/>
            <person name="Ho S."/>
            <person name="Lorente-Galdos B."/>
            <person name="Quilez J."/>
            <person name="Marques-Bonet T."/>
            <person name="Raney B.J."/>
            <person name="Ingham P.W."/>
            <person name="Tay A."/>
            <person name="Hillier L.W."/>
            <person name="Minx P."/>
            <person name="Boehm T."/>
            <person name="Wilson R.K."/>
            <person name="Brenner S."/>
            <person name="Warren W.C."/>
        </authorList>
    </citation>
    <scope>NUCLEOTIDE SEQUENCE [LARGE SCALE GENOMIC DNA]</scope>
</reference>
<dbReference type="PROSITE" id="PS01177">
    <property type="entry name" value="ANAPHYLATOXIN_1"/>
    <property type="match status" value="1"/>
</dbReference>
<name>A0A4W3IX09_CALMI</name>
<dbReference type="InterPro" id="IPR013783">
    <property type="entry name" value="Ig-like_fold"/>
</dbReference>
<dbReference type="Pfam" id="PF01759">
    <property type="entry name" value="NTR"/>
    <property type="match status" value="1"/>
</dbReference>
<dbReference type="SMART" id="SM01361">
    <property type="entry name" value="A2M_recep"/>
    <property type="match status" value="1"/>
</dbReference>
<dbReference type="SMART" id="SM00104">
    <property type="entry name" value="ANATO"/>
    <property type="match status" value="1"/>
</dbReference>
<dbReference type="InterPro" id="IPR011625">
    <property type="entry name" value="A2M_N_BRD"/>
</dbReference>
<feature type="domain" description="NTR" evidence="6">
    <location>
        <begin position="1506"/>
        <end position="1652"/>
    </location>
</feature>
<dbReference type="InterPro" id="IPR008993">
    <property type="entry name" value="TIMP-like_OB-fold"/>
</dbReference>
<dbReference type="GO" id="GO:0005615">
    <property type="term" value="C:extracellular space"/>
    <property type="evidence" value="ECO:0007669"/>
    <property type="project" value="InterPro"/>
</dbReference>
<dbReference type="SUPFAM" id="SSF48239">
    <property type="entry name" value="Terpenoid cyclases/Protein prenyltransferases"/>
    <property type="match status" value="1"/>
</dbReference>
<reference evidence="8" key="2">
    <citation type="journal article" date="2007" name="PLoS Biol.">
        <title>Survey sequencing and comparative analysis of the elephant shark (Callorhinchus milii) genome.</title>
        <authorList>
            <person name="Venkatesh B."/>
            <person name="Kirkness E.F."/>
            <person name="Loh Y.H."/>
            <person name="Halpern A.L."/>
            <person name="Lee A.P."/>
            <person name="Johnson J."/>
            <person name="Dandona N."/>
            <person name="Viswanathan L.D."/>
            <person name="Tay A."/>
            <person name="Venter J.C."/>
            <person name="Strausberg R.L."/>
            <person name="Brenner S."/>
        </authorList>
    </citation>
    <scope>NUCLEOTIDE SEQUENCE [LARGE SCALE GENOMIC DNA]</scope>
</reference>
<dbReference type="InterPro" id="IPR002890">
    <property type="entry name" value="MG2"/>
</dbReference>
<dbReference type="Gene3D" id="2.60.40.1930">
    <property type="match status" value="3"/>
</dbReference>
<dbReference type="FunFam" id="2.60.40.10:FF:000155">
    <property type="entry name" value="complement C3 isoform X1"/>
    <property type="match status" value="1"/>
</dbReference>
<dbReference type="FunFam" id="2.60.40.1940:FF:000001">
    <property type="entry name" value="Complement component C3"/>
    <property type="match status" value="1"/>
</dbReference>
<dbReference type="Pfam" id="PF17790">
    <property type="entry name" value="MG1"/>
    <property type="match status" value="1"/>
</dbReference>
<dbReference type="Gene3D" id="2.60.120.1540">
    <property type="match status" value="1"/>
</dbReference>
<feature type="domain" description="Anaphylatoxin-like" evidence="5">
    <location>
        <begin position="688"/>
        <end position="723"/>
    </location>
</feature>
<dbReference type="InterPro" id="IPR047565">
    <property type="entry name" value="Alpha-macroglob_thiol-ester_cl"/>
</dbReference>
<dbReference type="InterPro" id="IPR018933">
    <property type="entry name" value="Netrin_module_non-TIMP"/>
</dbReference>
<reference evidence="7" key="4">
    <citation type="submission" date="2025-08" db="UniProtKB">
        <authorList>
            <consortium name="Ensembl"/>
        </authorList>
    </citation>
    <scope>IDENTIFICATION</scope>
</reference>